<accession>A0A6N4SP42</accession>
<feature type="chain" id="PRO_5026781491" description="DUF3857 domain-containing protein" evidence="1">
    <location>
        <begin position="19"/>
        <end position="723"/>
    </location>
</feature>
<feature type="domain" description="DUF3857" evidence="2">
    <location>
        <begin position="90"/>
        <end position="236"/>
    </location>
</feature>
<keyword evidence="4" id="KW-1185">Reference proteome</keyword>
<dbReference type="EMBL" id="CP000383">
    <property type="protein sequence ID" value="ABG58053.1"/>
    <property type="molecule type" value="Genomic_DNA"/>
</dbReference>
<evidence type="ECO:0000256" key="1">
    <source>
        <dbReference type="SAM" id="SignalP"/>
    </source>
</evidence>
<name>A0A6N4SP42_CYTH3</name>
<evidence type="ECO:0000313" key="4">
    <source>
        <dbReference type="Proteomes" id="UP000001822"/>
    </source>
</evidence>
<keyword evidence="1" id="KW-0732">Signal</keyword>
<protein>
    <recommendedName>
        <fullName evidence="2">DUF3857 domain-containing protein</fullName>
    </recommendedName>
</protein>
<dbReference type="KEGG" id="chu:CHU_0766"/>
<dbReference type="Proteomes" id="UP000001822">
    <property type="component" value="Chromosome"/>
</dbReference>
<dbReference type="Gene3D" id="2.60.40.3140">
    <property type="match status" value="1"/>
</dbReference>
<dbReference type="RefSeq" id="WP_011584169.1">
    <property type="nucleotide sequence ID" value="NC_008255.1"/>
</dbReference>
<dbReference type="InterPro" id="IPR024618">
    <property type="entry name" value="DUF3857"/>
</dbReference>
<evidence type="ECO:0000313" key="3">
    <source>
        <dbReference type="EMBL" id="ABG58053.1"/>
    </source>
</evidence>
<dbReference type="AlphaFoldDB" id="A0A6N4SP42"/>
<dbReference type="OrthoDB" id="1153981at2"/>
<organism evidence="3 4">
    <name type="scientific">Cytophaga hutchinsonii (strain ATCC 33406 / DSM 1761 / CIP 103989 / NBRC 15051 / NCIMB 9469 / D465)</name>
    <dbReference type="NCBI Taxonomy" id="269798"/>
    <lineage>
        <taxon>Bacteria</taxon>
        <taxon>Pseudomonadati</taxon>
        <taxon>Bacteroidota</taxon>
        <taxon>Cytophagia</taxon>
        <taxon>Cytophagales</taxon>
        <taxon>Cytophagaceae</taxon>
        <taxon>Cytophaga</taxon>
    </lineage>
</organism>
<dbReference type="Gene3D" id="2.60.120.1130">
    <property type="match status" value="1"/>
</dbReference>
<gene>
    <name evidence="3" type="ordered locus">CHU_0766</name>
</gene>
<dbReference type="Pfam" id="PF12969">
    <property type="entry name" value="DUF3857"/>
    <property type="match status" value="1"/>
</dbReference>
<proteinExistence type="predicted"/>
<evidence type="ECO:0000259" key="2">
    <source>
        <dbReference type="Pfam" id="PF12969"/>
    </source>
</evidence>
<reference evidence="3 4" key="1">
    <citation type="journal article" date="2007" name="Appl. Environ. Microbiol.">
        <title>Genome sequence of the cellulolytic gliding bacterium Cytophaga hutchinsonii.</title>
        <authorList>
            <person name="Xie G."/>
            <person name="Bruce D.C."/>
            <person name="Challacombe J.F."/>
            <person name="Chertkov O."/>
            <person name="Detter J.C."/>
            <person name="Gilna P."/>
            <person name="Han C.S."/>
            <person name="Lucas S."/>
            <person name="Misra M."/>
            <person name="Myers G.L."/>
            <person name="Richardson P."/>
            <person name="Tapia R."/>
            <person name="Thayer N."/>
            <person name="Thompson L.S."/>
            <person name="Brettin T.S."/>
            <person name="Henrissat B."/>
            <person name="Wilson D.B."/>
            <person name="McBride M.J."/>
        </authorList>
    </citation>
    <scope>NUCLEOTIDE SEQUENCE [LARGE SCALE GENOMIC DNA]</scope>
    <source>
        <strain evidence="4">ATCC 33406 / DSM 1761 / CIP 103989 / NBRC 15051 / NCIMB 9469 / D465</strain>
    </source>
</reference>
<sequence length="723" mass="82666">MKVTCLLIAVACVFSSFAQTPVDKKQQKENDQSQAANKLLLESLNKIDDYIFKKTKDSIPAQFSNESVVILGQSFSYMMLERSGVPVFSERIKKRIYLKDKAAVEDYSTFYTYTDGTEYPISVQVIKPTGTVNTLQLKDGVKETSSIAIPRSMRSSSNVNLIYYKYAIPNLEPGDIIEYTFMYDNKNIATFDPVLYLNASHVVLNSQIRIAVHPKLKVFYKNLNGAPDFKQTTEGNTVILILRDGIRNKIGNDWMLPYEKEIPYIKFCFQMYGANTEAHVNKEIKYEDLHMYMGYMLPTFFASQLKRDMASSFPEINPLTNTDAYIEKCWYILKYYSVSKSDKLDGGYGEYGWVSYNIPHAYIMMGSLCELLTINKQKYDVYLTKTNRESPIQDYLWGEQLEIVIKWKGNFIVVPFISNSYNVLSDVYSGSNAYLVSDFELRKITRGNSMPYTKTTLPVVVSENSRIENISVKLTGEQFSSTQVTINTVAKGRPATDEMLDYINRDFANELGSYLKMYKPVDSAKLYTSGKPEKIQEQYRKAKEGQVTYFNELKEHYTELAKADYPNLSSYNSYTFGSYGLLPSATDFKMEKSMTLESIVVPAGNGYMVELGYLLGNYSKFEEEDRTRNFDGQLYGLNSLEFKIKLEIPAGYKVSTLGDLNKTYEDAMLVFTSTAVVEGNAVLLTVKRTYKKLDFTVDEYKSIVKYYDLMSGLKKTKLTIKKI</sequence>
<feature type="signal peptide" evidence="1">
    <location>
        <begin position="1"/>
        <end position="18"/>
    </location>
</feature>